<evidence type="ECO:0000256" key="2">
    <source>
        <dbReference type="ARBA" id="ARBA00022448"/>
    </source>
</evidence>
<dbReference type="Pfam" id="PF01061">
    <property type="entry name" value="ABC2_membrane"/>
    <property type="match status" value="1"/>
</dbReference>
<proteinExistence type="predicted"/>
<feature type="transmembrane region" description="Helical" evidence="7">
    <location>
        <begin position="111"/>
        <end position="139"/>
    </location>
</feature>
<name>A0A409WMZ4_PSICY</name>
<evidence type="ECO:0000313" key="10">
    <source>
        <dbReference type="EMBL" id="PPQ79877.1"/>
    </source>
</evidence>
<dbReference type="Gene3D" id="3.40.50.300">
    <property type="entry name" value="P-loop containing nucleotide triphosphate hydrolases"/>
    <property type="match status" value="1"/>
</dbReference>
<dbReference type="STRING" id="93625.A0A409WMZ4"/>
<feature type="transmembrane region" description="Helical" evidence="7">
    <location>
        <begin position="611"/>
        <end position="631"/>
    </location>
</feature>
<comment type="subcellular location">
    <subcellularLocation>
        <location evidence="1">Membrane</location>
        <topology evidence="1">Multi-pass membrane protein</topology>
    </subcellularLocation>
</comment>
<keyword evidence="11" id="KW-1185">Reference proteome</keyword>
<dbReference type="Pfam" id="PF14510">
    <property type="entry name" value="ABC_trans_N"/>
    <property type="match status" value="1"/>
</dbReference>
<feature type="domain" description="ABC-2 type transporter transmembrane" evidence="8">
    <location>
        <begin position="359"/>
        <end position="538"/>
    </location>
</feature>
<reference evidence="10 11" key="1">
    <citation type="journal article" date="2018" name="Evol. Lett.">
        <title>Horizontal gene cluster transfer increased hallucinogenic mushroom diversity.</title>
        <authorList>
            <person name="Reynolds H.T."/>
            <person name="Vijayakumar V."/>
            <person name="Gluck-Thaler E."/>
            <person name="Korotkin H.B."/>
            <person name="Matheny P.B."/>
            <person name="Slot J.C."/>
        </authorList>
    </citation>
    <scope>NUCLEOTIDE SEQUENCE [LARGE SCALE GENOMIC DNA]</scope>
    <source>
        <strain evidence="10 11">2631</strain>
    </source>
</reference>
<evidence type="ECO:0000256" key="4">
    <source>
        <dbReference type="ARBA" id="ARBA00022989"/>
    </source>
</evidence>
<feature type="region of interest" description="Disordered" evidence="6">
    <location>
        <begin position="33"/>
        <end position="63"/>
    </location>
</feature>
<keyword evidence="5 7" id="KW-0472">Membrane</keyword>
<organism evidence="10 11">
    <name type="scientific">Psilocybe cyanescens</name>
    <dbReference type="NCBI Taxonomy" id="93625"/>
    <lineage>
        <taxon>Eukaryota</taxon>
        <taxon>Fungi</taxon>
        <taxon>Dikarya</taxon>
        <taxon>Basidiomycota</taxon>
        <taxon>Agaricomycotina</taxon>
        <taxon>Agaricomycetes</taxon>
        <taxon>Agaricomycetidae</taxon>
        <taxon>Agaricales</taxon>
        <taxon>Agaricineae</taxon>
        <taxon>Strophariaceae</taxon>
        <taxon>Psilocybe</taxon>
    </lineage>
</organism>
<feature type="transmembrane region" description="Helical" evidence="7">
    <location>
        <begin position="377"/>
        <end position="396"/>
    </location>
</feature>
<accession>A0A409WMZ4</accession>
<keyword evidence="3 7" id="KW-0812">Transmembrane</keyword>
<keyword evidence="2" id="KW-0813">Transport</keyword>
<evidence type="ECO:0000256" key="6">
    <source>
        <dbReference type="SAM" id="MobiDB-lite"/>
    </source>
</evidence>
<dbReference type="GO" id="GO:0016020">
    <property type="term" value="C:membrane"/>
    <property type="evidence" value="ECO:0007669"/>
    <property type="project" value="UniProtKB-SubCell"/>
</dbReference>
<feature type="domain" description="Pleiotropic ABC efflux transporter N-terminal" evidence="9">
    <location>
        <begin position="30"/>
        <end position="102"/>
    </location>
</feature>
<evidence type="ECO:0000313" key="11">
    <source>
        <dbReference type="Proteomes" id="UP000283269"/>
    </source>
</evidence>
<protein>
    <recommendedName>
        <fullName evidence="12">ABC-2 type transporter domain-containing protein</fullName>
    </recommendedName>
</protein>
<evidence type="ECO:0008006" key="12">
    <source>
        <dbReference type="Google" id="ProtNLM"/>
    </source>
</evidence>
<comment type="caution">
    <text evidence="10">The sequence shown here is derived from an EMBL/GenBank/DDBJ whole genome shotgun (WGS) entry which is preliminary data.</text>
</comment>
<evidence type="ECO:0000256" key="3">
    <source>
        <dbReference type="ARBA" id="ARBA00022692"/>
    </source>
</evidence>
<dbReference type="OrthoDB" id="245989at2759"/>
<dbReference type="AlphaFoldDB" id="A0A409WMZ4"/>
<feature type="transmembrane region" description="Helical" evidence="7">
    <location>
        <begin position="416"/>
        <end position="440"/>
    </location>
</feature>
<keyword evidence="4 7" id="KW-1133">Transmembrane helix</keyword>
<evidence type="ECO:0000256" key="5">
    <source>
        <dbReference type="ARBA" id="ARBA00023136"/>
    </source>
</evidence>
<dbReference type="InterPro" id="IPR013525">
    <property type="entry name" value="ABC2_TM"/>
</dbReference>
<dbReference type="SUPFAM" id="SSF52540">
    <property type="entry name" value="P-loop containing nucleoside triphosphate hydrolases"/>
    <property type="match status" value="1"/>
</dbReference>
<dbReference type="Proteomes" id="UP000283269">
    <property type="component" value="Unassembled WGS sequence"/>
</dbReference>
<dbReference type="PANTHER" id="PTHR19241">
    <property type="entry name" value="ATP-BINDING CASSETTE TRANSPORTER"/>
    <property type="match status" value="1"/>
</dbReference>
<dbReference type="EMBL" id="NHYD01003359">
    <property type="protein sequence ID" value="PPQ79877.1"/>
    <property type="molecule type" value="Genomic_DNA"/>
</dbReference>
<evidence type="ECO:0000259" key="9">
    <source>
        <dbReference type="Pfam" id="PF14510"/>
    </source>
</evidence>
<gene>
    <name evidence="10" type="ORF">CVT25_002933</name>
</gene>
<dbReference type="InParanoid" id="A0A409WMZ4"/>
<dbReference type="InterPro" id="IPR029481">
    <property type="entry name" value="ABC_trans_N"/>
</dbReference>
<feature type="transmembrane region" description="Helical" evidence="7">
    <location>
        <begin position="487"/>
        <end position="509"/>
    </location>
</feature>
<evidence type="ECO:0000259" key="8">
    <source>
        <dbReference type="Pfam" id="PF01061"/>
    </source>
</evidence>
<sequence length="633" mass="69925">MAGLIKGDVSSCADDSQHVDVIRAQEQFNELSRQLSKRSEAARNRTKSTESNAIGQDIEKGPASADDHFDLREYLTSSNDANQNAGIKHKNVGVVWNDLYVKVAGGMDSKIYVGTLGGAIMSFCAAPILLIWSLVSLLFPVKKSSTKTIIHPCSGVLKPREMCLVLGCPRSGCSTFLKTIANQREGYARVSGEVLYAGIEAEEMRKFYKGEVVYNQEDDIHIATLTVAQTLAFALSTKTPGPNGRLPGVTRKQFDAEVTDTLLRGETVYFGDIGEDSSIVREYFSRNGAICPLNVNPAEYILEAIGAGVTPRVGNQDWKDIWLESPESKQVKEEIAAIKQEALSLPDPGRVELSSYATSFFYQLKTVIGNSVREMQFRIFAIFWVVVLPAIVMSQIEPLFIRIFIRESSSRMYSPYVFAIGQVIGEIPYSILCGILYWVLMAYPMGFGQGSAGINGTGFQLLIIIFMLLFGVTLGQMIAAVSPSVQVAVLFNPFFGMVLGTFCGVTIPYPTMAKFWKSWLYQLDPFTRTLAAMVSTELHGLVIKCQPDEFAMFDPPSGQTCASWGQPFVDAFGGYIDNLSDSMACRYCQYAVGDQYYQPLNISFSNRWRDAFVLFAYFGAFCSFSFGSIPIDK</sequence>
<evidence type="ECO:0000256" key="1">
    <source>
        <dbReference type="ARBA" id="ARBA00004141"/>
    </source>
</evidence>
<dbReference type="InterPro" id="IPR027417">
    <property type="entry name" value="P-loop_NTPase"/>
</dbReference>
<feature type="transmembrane region" description="Helical" evidence="7">
    <location>
        <begin position="461"/>
        <end position="481"/>
    </location>
</feature>
<dbReference type="GO" id="GO:0140359">
    <property type="term" value="F:ABC-type transporter activity"/>
    <property type="evidence" value="ECO:0007669"/>
    <property type="project" value="InterPro"/>
</dbReference>
<evidence type="ECO:0000256" key="7">
    <source>
        <dbReference type="SAM" id="Phobius"/>
    </source>
</evidence>